<protein>
    <submittedName>
        <fullName evidence="1">Uncharacterized protein</fullName>
    </submittedName>
</protein>
<dbReference type="Proteomes" id="UP000555448">
    <property type="component" value="Unassembled WGS sequence"/>
</dbReference>
<name>A0A7W7NWN3_9SPHN</name>
<keyword evidence="2" id="KW-1185">Reference proteome</keyword>
<evidence type="ECO:0000313" key="1">
    <source>
        <dbReference type="EMBL" id="MBB4858277.1"/>
    </source>
</evidence>
<dbReference type="RefSeq" id="WP_246381331.1">
    <property type="nucleotide sequence ID" value="NZ_JACHLR010000005.1"/>
</dbReference>
<dbReference type="EMBL" id="JACHLR010000005">
    <property type="protein sequence ID" value="MBB4858277.1"/>
    <property type="molecule type" value="Genomic_DNA"/>
</dbReference>
<comment type="caution">
    <text evidence="1">The sequence shown here is derived from an EMBL/GenBank/DDBJ whole genome shotgun (WGS) entry which is preliminary data.</text>
</comment>
<reference evidence="1 2" key="1">
    <citation type="submission" date="2020-08" db="EMBL/GenBank/DDBJ databases">
        <title>Functional genomics of gut bacteria from endangered species of beetles.</title>
        <authorList>
            <person name="Carlos-Shanley C."/>
        </authorList>
    </citation>
    <scope>NUCLEOTIDE SEQUENCE [LARGE SCALE GENOMIC DNA]</scope>
    <source>
        <strain evidence="1 2">S00245</strain>
    </source>
</reference>
<dbReference type="AlphaFoldDB" id="A0A7W7NWN3"/>
<proteinExistence type="predicted"/>
<evidence type="ECO:0000313" key="2">
    <source>
        <dbReference type="Proteomes" id="UP000555448"/>
    </source>
</evidence>
<organism evidence="1 2">
    <name type="scientific">Novosphingobium chloroacetimidivorans</name>
    <dbReference type="NCBI Taxonomy" id="1428314"/>
    <lineage>
        <taxon>Bacteria</taxon>
        <taxon>Pseudomonadati</taxon>
        <taxon>Pseudomonadota</taxon>
        <taxon>Alphaproteobacteria</taxon>
        <taxon>Sphingomonadales</taxon>
        <taxon>Sphingomonadaceae</taxon>
        <taxon>Novosphingobium</taxon>
    </lineage>
</organism>
<gene>
    <name evidence="1" type="ORF">HNO88_001596</name>
</gene>
<sequence>MQEPDPAKARRAAREAWLTHGLILINPEWLNGWADRRQAELLAEKCHGKRKLK</sequence>
<accession>A0A7W7NWN3</accession>